<name>A0A6J4NKC5_9BACT</name>
<evidence type="ECO:0000313" key="1">
    <source>
        <dbReference type="EMBL" id="CAA9390327.1"/>
    </source>
</evidence>
<gene>
    <name evidence="1" type="ORF">AVDCRST_MAG64-1161</name>
</gene>
<organism evidence="1">
    <name type="scientific">uncultured Phycisphaerae bacterium</name>
    <dbReference type="NCBI Taxonomy" id="904963"/>
    <lineage>
        <taxon>Bacteria</taxon>
        <taxon>Pseudomonadati</taxon>
        <taxon>Planctomycetota</taxon>
        <taxon>Phycisphaerae</taxon>
        <taxon>environmental samples</taxon>
    </lineage>
</organism>
<accession>A0A6J4NKC5</accession>
<protein>
    <submittedName>
        <fullName evidence="1">Uncharacterized protein</fullName>
    </submittedName>
</protein>
<feature type="non-terminal residue" evidence="1">
    <location>
        <position position="87"/>
    </location>
</feature>
<sequence length="87" mass="9193">ATRGGSVENARVPAVGTGGTRAIRALSGPISSSTRFRAVGIHPLCHRFGRGLAIDCLRRVSDGPGIDLRRGTDVRARADDQRAAVRM</sequence>
<dbReference type="EMBL" id="CADCUQ010000269">
    <property type="protein sequence ID" value="CAA9390327.1"/>
    <property type="molecule type" value="Genomic_DNA"/>
</dbReference>
<proteinExistence type="predicted"/>
<reference evidence="1" key="1">
    <citation type="submission" date="2020-02" db="EMBL/GenBank/DDBJ databases">
        <authorList>
            <person name="Meier V. D."/>
        </authorList>
    </citation>
    <scope>NUCLEOTIDE SEQUENCE</scope>
    <source>
        <strain evidence="1">AVDCRST_MAG64</strain>
    </source>
</reference>
<dbReference type="AlphaFoldDB" id="A0A6J4NKC5"/>
<feature type="non-terminal residue" evidence="1">
    <location>
        <position position="1"/>
    </location>
</feature>